<dbReference type="HAMAP" id="MF_00138">
    <property type="entry name" value="GARS"/>
    <property type="match status" value="1"/>
</dbReference>
<dbReference type="GO" id="GO:0005524">
    <property type="term" value="F:ATP binding"/>
    <property type="evidence" value="ECO:0007669"/>
    <property type="project" value="UniProtKB-UniRule"/>
</dbReference>
<keyword evidence="6" id="KW-0479">Metal-binding</keyword>
<dbReference type="InterPro" id="IPR013815">
    <property type="entry name" value="ATP_grasp_subdomain_1"/>
</dbReference>
<dbReference type="Gene3D" id="3.30.1490.20">
    <property type="entry name" value="ATP-grasp fold, A domain"/>
    <property type="match status" value="1"/>
</dbReference>
<comment type="cofactor">
    <cofactor evidence="2">
        <name>Mg(2+)</name>
        <dbReference type="ChEBI" id="CHEBI:18420"/>
    </cofactor>
</comment>
<comment type="cofactor">
    <cofactor evidence="1">
        <name>Mn(2+)</name>
        <dbReference type="ChEBI" id="CHEBI:29035"/>
    </cofactor>
</comment>
<dbReference type="AlphaFoldDB" id="A0A7V5XZE1"/>
<evidence type="ECO:0000256" key="4">
    <source>
        <dbReference type="ARBA" id="ARBA00013255"/>
    </source>
</evidence>
<reference evidence="17" key="1">
    <citation type="journal article" date="2020" name="mSystems">
        <title>Genome- and Community-Level Interaction Insights into Carbon Utilization and Element Cycling Functions of Hydrothermarchaeota in Hydrothermal Sediment.</title>
        <authorList>
            <person name="Zhou Z."/>
            <person name="Liu Y."/>
            <person name="Xu W."/>
            <person name="Pan J."/>
            <person name="Luo Z.H."/>
            <person name="Li M."/>
        </authorList>
    </citation>
    <scope>NUCLEOTIDE SEQUENCE [LARGE SCALE GENOMIC DNA]</scope>
    <source>
        <strain evidence="17">SpSt-791</strain>
    </source>
</reference>
<keyword evidence="10" id="KW-0464">Manganese</keyword>
<dbReference type="Gene3D" id="3.40.50.20">
    <property type="match status" value="1"/>
</dbReference>
<dbReference type="SUPFAM" id="SSF51246">
    <property type="entry name" value="Rudiment single hybrid motif"/>
    <property type="match status" value="1"/>
</dbReference>
<evidence type="ECO:0000256" key="5">
    <source>
        <dbReference type="ARBA" id="ARBA00022598"/>
    </source>
</evidence>
<dbReference type="SUPFAM" id="SSF52440">
    <property type="entry name" value="PreATP-grasp domain"/>
    <property type="match status" value="1"/>
</dbReference>
<protein>
    <recommendedName>
        <fullName evidence="4 14">Phosphoribosylamine--glycine ligase</fullName>
        <ecNumber evidence="4 14">6.3.4.13</ecNumber>
    </recommendedName>
    <alternativeName>
        <fullName evidence="14">GARS</fullName>
    </alternativeName>
    <alternativeName>
        <fullName evidence="12 14">Glycinamide ribonucleotide synthetase</fullName>
    </alternativeName>
    <alternativeName>
        <fullName evidence="13 14">Phosphoribosylglycinamide synthetase</fullName>
    </alternativeName>
</protein>
<evidence type="ECO:0000313" key="17">
    <source>
        <dbReference type="EMBL" id="HHR48404.1"/>
    </source>
</evidence>
<dbReference type="Gene3D" id="3.30.470.20">
    <property type="entry name" value="ATP-grasp fold, B domain"/>
    <property type="match status" value="1"/>
</dbReference>
<dbReference type="Pfam" id="PF02844">
    <property type="entry name" value="GARS_N"/>
    <property type="match status" value="1"/>
</dbReference>
<dbReference type="Pfam" id="PF01071">
    <property type="entry name" value="GARS_A"/>
    <property type="match status" value="1"/>
</dbReference>
<dbReference type="UniPathway" id="UPA00074">
    <property type="reaction ID" value="UER00125"/>
</dbReference>
<comment type="similarity">
    <text evidence="11 14">Belongs to the GARS family.</text>
</comment>
<keyword evidence="7 15" id="KW-0547">Nucleotide-binding</keyword>
<dbReference type="EMBL" id="DTHS01000016">
    <property type="protein sequence ID" value="HHR48404.1"/>
    <property type="molecule type" value="Genomic_DNA"/>
</dbReference>
<comment type="pathway">
    <text evidence="3 14">Purine metabolism; IMP biosynthesis via de novo pathway; N(1)-(5-phospho-D-ribosyl)glycinamide from 5-phospho-alpha-D-ribose 1-diphosphate: step 2/2.</text>
</comment>
<dbReference type="NCBIfam" id="TIGR00877">
    <property type="entry name" value="purD"/>
    <property type="match status" value="1"/>
</dbReference>
<dbReference type="SMART" id="SM01209">
    <property type="entry name" value="GARS_A"/>
    <property type="match status" value="1"/>
</dbReference>
<gene>
    <name evidence="14 17" type="primary">purD</name>
    <name evidence="17" type="ORF">ENV79_02005</name>
</gene>
<accession>A0A7V5XZE1</accession>
<evidence type="ECO:0000256" key="2">
    <source>
        <dbReference type="ARBA" id="ARBA00001946"/>
    </source>
</evidence>
<comment type="catalytic activity">
    <reaction evidence="14">
        <text>5-phospho-beta-D-ribosylamine + glycine + ATP = N(1)-(5-phospho-beta-D-ribosyl)glycinamide + ADP + phosphate + H(+)</text>
        <dbReference type="Rhea" id="RHEA:17453"/>
        <dbReference type="ChEBI" id="CHEBI:15378"/>
        <dbReference type="ChEBI" id="CHEBI:30616"/>
        <dbReference type="ChEBI" id="CHEBI:43474"/>
        <dbReference type="ChEBI" id="CHEBI:57305"/>
        <dbReference type="ChEBI" id="CHEBI:58681"/>
        <dbReference type="ChEBI" id="CHEBI:143788"/>
        <dbReference type="ChEBI" id="CHEBI:456216"/>
        <dbReference type="EC" id="6.3.4.13"/>
    </reaction>
</comment>
<dbReference type="PROSITE" id="PS00184">
    <property type="entry name" value="GARS"/>
    <property type="match status" value="1"/>
</dbReference>
<dbReference type="EC" id="6.3.4.13" evidence="4 14"/>
<dbReference type="PANTHER" id="PTHR43472">
    <property type="entry name" value="PHOSPHORIBOSYLAMINE--GLYCINE LIGASE"/>
    <property type="match status" value="1"/>
</dbReference>
<evidence type="ECO:0000256" key="10">
    <source>
        <dbReference type="ARBA" id="ARBA00023211"/>
    </source>
</evidence>
<dbReference type="GO" id="GO:0046872">
    <property type="term" value="F:metal ion binding"/>
    <property type="evidence" value="ECO:0007669"/>
    <property type="project" value="UniProtKB-KW"/>
</dbReference>
<evidence type="ECO:0000259" key="16">
    <source>
        <dbReference type="PROSITE" id="PS50975"/>
    </source>
</evidence>
<keyword evidence="8 14" id="KW-0658">Purine biosynthesis</keyword>
<evidence type="ECO:0000256" key="14">
    <source>
        <dbReference type="HAMAP-Rule" id="MF_00138"/>
    </source>
</evidence>
<evidence type="ECO:0000256" key="8">
    <source>
        <dbReference type="ARBA" id="ARBA00022755"/>
    </source>
</evidence>
<evidence type="ECO:0000256" key="11">
    <source>
        <dbReference type="ARBA" id="ARBA00038345"/>
    </source>
</evidence>
<name>A0A7V5XZE1_UNCW3</name>
<dbReference type="InterPro" id="IPR020559">
    <property type="entry name" value="PRibGlycinamide_synth_CS"/>
</dbReference>
<dbReference type="InterPro" id="IPR020560">
    <property type="entry name" value="PRibGlycinamide_synth_C-dom"/>
</dbReference>
<evidence type="ECO:0000256" key="7">
    <source>
        <dbReference type="ARBA" id="ARBA00022741"/>
    </source>
</evidence>
<evidence type="ECO:0000256" key="15">
    <source>
        <dbReference type="PROSITE-ProRule" id="PRU00409"/>
    </source>
</evidence>
<dbReference type="InterPro" id="IPR037123">
    <property type="entry name" value="PRibGlycinamide_synth_C_sf"/>
</dbReference>
<feature type="domain" description="ATP-grasp" evidence="16">
    <location>
        <begin position="107"/>
        <end position="318"/>
    </location>
</feature>
<dbReference type="InterPro" id="IPR020561">
    <property type="entry name" value="PRibGlycinamid_synth_ATP-grasp"/>
</dbReference>
<evidence type="ECO:0000256" key="9">
    <source>
        <dbReference type="ARBA" id="ARBA00022840"/>
    </source>
</evidence>
<proteinExistence type="inferred from homology"/>
<dbReference type="InterPro" id="IPR011054">
    <property type="entry name" value="Rudment_hybrid_motif"/>
</dbReference>
<evidence type="ECO:0000256" key="3">
    <source>
        <dbReference type="ARBA" id="ARBA00005174"/>
    </source>
</evidence>
<evidence type="ECO:0000256" key="6">
    <source>
        <dbReference type="ARBA" id="ARBA00022723"/>
    </source>
</evidence>
<dbReference type="PANTHER" id="PTHR43472:SF1">
    <property type="entry name" value="PHOSPHORIBOSYLAMINE--GLYCINE LIGASE, CHLOROPLASTIC"/>
    <property type="match status" value="1"/>
</dbReference>
<organism evidence="17">
    <name type="scientific">candidate division WOR-3 bacterium</name>
    <dbReference type="NCBI Taxonomy" id="2052148"/>
    <lineage>
        <taxon>Bacteria</taxon>
        <taxon>Bacteria division WOR-3</taxon>
    </lineage>
</organism>
<dbReference type="InterPro" id="IPR016185">
    <property type="entry name" value="PreATP-grasp_dom_sf"/>
</dbReference>
<evidence type="ECO:0000256" key="13">
    <source>
        <dbReference type="ARBA" id="ARBA00042864"/>
    </source>
</evidence>
<dbReference type="InterPro" id="IPR020562">
    <property type="entry name" value="PRibGlycinamide_synth_N"/>
</dbReference>
<evidence type="ECO:0000256" key="1">
    <source>
        <dbReference type="ARBA" id="ARBA00001936"/>
    </source>
</evidence>
<keyword evidence="9 15" id="KW-0067">ATP-binding</keyword>
<dbReference type="SUPFAM" id="SSF56059">
    <property type="entry name" value="Glutathione synthetase ATP-binding domain-like"/>
    <property type="match status" value="1"/>
</dbReference>
<dbReference type="PROSITE" id="PS50975">
    <property type="entry name" value="ATP_GRASP"/>
    <property type="match status" value="1"/>
</dbReference>
<dbReference type="GO" id="GO:0004637">
    <property type="term" value="F:phosphoribosylamine-glycine ligase activity"/>
    <property type="evidence" value="ECO:0007669"/>
    <property type="project" value="UniProtKB-UniRule"/>
</dbReference>
<dbReference type="Gene3D" id="3.90.600.10">
    <property type="entry name" value="Phosphoribosylglycinamide synthetase, C-terminal domain"/>
    <property type="match status" value="1"/>
</dbReference>
<dbReference type="InterPro" id="IPR000115">
    <property type="entry name" value="PRibGlycinamide_synth"/>
</dbReference>
<dbReference type="Pfam" id="PF02843">
    <property type="entry name" value="GARS_C"/>
    <property type="match status" value="1"/>
</dbReference>
<dbReference type="GO" id="GO:0009113">
    <property type="term" value="P:purine nucleobase biosynthetic process"/>
    <property type="evidence" value="ECO:0007669"/>
    <property type="project" value="InterPro"/>
</dbReference>
<dbReference type="FunFam" id="3.40.50.20:FF:000006">
    <property type="entry name" value="Phosphoribosylamine--glycine ligase, chloroplastic"/>
    <property type="match status" value="1"/>
</dbReference>
<dbReference type="FunFam" id="3.90.600.10:FF:000001">
    <property type="entry name" value="Trifunctional purine biosynthetic protein adenosine-3"/>
    <property type="match status" value="1"/>
</dbReference>
<keyword evidence="5 14" id="KW-0436">Ligase</keyword>
<dbReference type="InterPro" id="IPR011761">
    <property type="entry name" value="ATP-grasp"/>
</dbReference>
<evidence type="ECO:0000256" key="12">
    <source>
        <dbReference type="ARBA" id="ARBA00042242"/>
    </source>
</evidence>
<dbReference type="SMART" id="SM01210">
    <property type="entry name" value="GARS_C"/>
    <property type="match status" value="1"/>
</dbReference>
<comment type="caution">
    <text evidence="17">The sequence shown here is derived from an EMBL/GenBank/DDBJ whole genome shotgun (WGS) entry which is preliminary data.</text>
</comment>
<sequence>MRVLVIGGGGREHALVWKIKKSPLVKEIYALPGNGGISEIAFVEKIPVNDFENILKFSLAKKIDLVVVGPEEPLALGITDFLEAKGIKVFGPNKKASLLESSKAFAKEFMKKYGIKTAEFEVFTKEEIKKAKDYALSLLRKDNFCVVKADGLCFGKGSFVLKDKESTFKVIDDLLINQRLGKAGEKIVIERCLFGQEVSLIGITDSENLLLFLPSQDHKRLLDNDEGPNTGGMGAYSPVPFFKKELALKAYEKIFQPLLFGLEKEGIFYCGVIYAGIMVEKEDLYVLEFNVRFGDPETQAILPLLKSDLLEIILLAKEKNLKKELEFYDKSCVCVVLASAGYPYQYEKGKKITFLKKGEEEEKNIIFHAGTEKKNNEFYTSGGRVLNVCGLSKNLKEAQANAYSLIKEIYFEGMQFRRDIGKKGIDYEENNPSKS</sequence>
<dbReference type="GO" id="GO:0006189">
    <property type="term" value="P:'de novo' IMP biosynthetic process"/>
    <property type="evidence" value="ECO:0007669"/>
    <property type="project" value="UniProtKB-UniRule"/>
</dbReference>